<protein>
    <recommendedName>
        <fullName evidence="3">YtkA-like domain-containing protein</fullName>
    </recommendedName>
</protein>
<dbReference type="Proteomes" id="UP001057998">
    <property type="component" value="Chromosome 2"/>
</dbReference>
<evidence type="ECO:0000313" key="2">
    <source>
        <dbReference type="Proteomes" id="UP001057998"/>
    </source>
</evidence>
<accession>A0ABY5GM26</accession>
<evidence type="ECO:0000313" key="1">
    <source>
        <dbReference type="EMBL" id="UTV30150.1"/>
    </source>
</evidence>
<gene>
    <name evidence="1" type="ORF">NNL38_16320</name>
</gene>
<dbReference type="RefSeq" id="WP_255391495.1">
    <property type="nucleotide sequence ID" value="NZ_CP101509.1"/>
</dbReference>
<sequence>MSQYKKWSPVTTLILAVAMGWGTFQFSGQSLSQSADTSLLNFCQLSTQACQQHTARIQLASDVVKPMQETEIRVSWPELPADTETLVLSLKGHEMMMGVYQLHLSRTVAGDYRGQLMLPFCTEDEMTWRGEITPQSTAAQMTPLHVSLRMIK</sequence>
<keyword evidence="2" id="KW-1185">Reference proteome</keyword>
<reference evidence="1" key="1">
    <citation type="submission" date="2022-07" db="EMBL/GenBank/DDBJ databases">
        <title>Genome sequencing of Photobacterium atrarenae GJH2-4.</title>
        <authorList>
            <person name="Park S.-J."/>
        </authorList>
    </citation>
    <scope>NUCLEOTIDE SEQUENCE</scope>
    <source>
        <strain evidence="1">GJH2-4</strain>
    </source>
</reference>
<proteinExistence type="predicted"/>
<evidence type="ECO:0008006" key="3">
    <source>
        <dbReference type="Google" id="ProtNLM"/>
    </source>
</evidence>
<organism evidence="1 2">
    <name type="scientific">Photobacterium atrarenae</name>
    <dbReference type="NCBI Taxonomy" id="865757"/>
    <lineage>
        <taxon>Bacteria</taxon>
        <taxon>Pseudomonadati</taxon>
        <taxon>Pseudomonadota</taxon>
        <taxon>Gammaproteobacteria</taxon>
        <taxon>Vibrionales</taxon>
        <taxon>Vibrionaceae</taxon>
        <taxon>Photobacterium</taxon>
    </lineage>
</organism>
<dbReference type="EMBL" id="CP101509">
    <property type="protein sequence ID" value="UTV30150.1"/>
    <property type="molecule type" value="Genomic_DNA"/>
</dbReference>
<name>A0ABY5GM26_9GAMM</name>